<protein>
    <submittedName>
        <fullName evidence="3">NUDIX domain-containing protein</fullName>
    </submittedName>
</protein>
<dbReference type="InterPro" id="IPR020084">
    <property type="entry name" value="NUDIX_hydrolase_CS"/>
</dbReference>
<evidence type="ECO:0000259" key="2">
    <source>
        <dbReference type="PROSITE" id="PS51462"/>
    </source>
</evidence>
<dbReference type="PANTHER" id="PTHR21340">
    <property type="entry name" value="DIADENOSINE 5,5-P1,P4-TETRAPHOSPHATE PYROPHOSPHOHYDROLASE MUTT"/>
    <property type="match status" value="1"/>
</dbReference>
<dbReference type="InterPro" id="IPR015797">
    <property type="entry name" value="NUDIX_hydrolase-like_dom_sf"/>
</dbReference>
<dbReference type="Proteomes" id="UP001596504">
    <property type="component" value="Unassembled WGS sequence"/>
</dbReference>
<dbReference type="Pfam" id="PF00293">
    <property type="entry name" value="NUDIX"/>
    <property type="match status" value="1"/>
</dbReference>
<dbReference type="PROSITE" id="PS00893">
    <property type="entry name" value="NUDIX_BOX"/>
    <property type="match status" value="1"/>
</dbReference>
<dbReference type="SUPFAM" id="SSF55811">
    <property type="entry name" value="Nudix"/>
    <property type="match status" value="1"/>
</dbReference>
<proteinExistence type="predicted"/>
<dbReference type="PROSITE" id="PS51462">
    <property type="entry name" value="NUDIX"/>
    <property type="match status" value="1"/>
</dbReference>
<evidence type="ECO:0000256" key="1">
    <source>
        <dbReference type="ARBA" id="ARBA00022801"/>
    </source>
</evidence>
<comment type="caution">
    <text evidence="3">The sequence shown here is derived from an EMBL/GenBank/DDBJ whole genome shotgun (WGS) entry which is preliminary data.</text>
</comment>
<feature type="domain" description="Nudix hydrolase" evidence="2">
    <location>
        <begin position="1"/>
        <end position="147"/>
    </location>
</feature>
<dbReference type="CDD" id="cd04662">
    <property type="entry name" value="NUDIX_Hydrolase"/>
    <property type="match status" value="1"/>
</dbReference>
<keyword evidence="4" id="KW-1185">Reference proteome</keyword>
<organism evidence="3 4">
    <name type="scientific">Saccharopolyspora griseoalba</name>
    <dbReference type="NCBI Taxonomy" id="1431848"/>
    <lineage>
        <taxon>Bacteria</taxon>
        <taxon>Bacillati</taxon>
        <taxon>Actinomycetota</taxon>
        <taxon>Actinomycetes</taxon>
        <taxon>Pseudonocardiales</taxon>
        <taxon>Pseudonocardiaceae</taxon>
        <taxon>Saccharopolyspora</taxon>
    </lineage>
</organism>
<dbReference type="EMBL" id="JBHTCJ010000007">
    <property type="protein sequence ID" value="MFC7342744.1"/>
    <property type="molecule type" value="Genomic_DNA"/>
</dbReference>
<name>A0ABW2LLM8_9PSEU</name>
<dbReference type="RefSeq" id="WP_380668943.1">
    <property type="nucleotide sequence ID" value="NZ_JBHTCJ010000007.1"/>
</dbReference>
<accession>A0ABW2LLM8</accession>
<dbReference type="Gene3D" id="3.90.79.10">
    <property type="entry name" value="Nucleoside Triphosphate Pyrophosphohydrolase"/>
    <property type="match status" value="1"/>
</dbReference>
<gene>
    <name evidence="3" type="ORF">ACFQRI_15175</name>
</gene>
<keyword evidence="1" id="KW-0378">Hydrolase</keyword>
<evidence type="ECO:0000313" key="4">
    <source>
        <dbReference type="Proteomes" id="UP001596504"/>
    </source>
</evidence>
<dbReference type="PANTHER" id="PTHR21340:SF7">
    <property type="entry name" value="NUDIX HYDROLASE DOMAIN-CONTAINING PROTEIN"/>
    <property type="match status" value="1"/>
</dbReference>
<evidence type="ECO:0000313" key="3">
    <source>
        <dbReference type="EMBL" id="MFC7342744.1"/>
    </source>
</evidence>
<sequence length="150" mass="16847">MSKRSAGILLYRPGPQVLVVHPGGPFFRKKDAGAWSIPKGEYEPDEDPRAAALREFAEETGTRPPDANLIELGEVKQRNGKLVTAWAAEGEFDVDALRSNHFEIEWPPRSGRRQAFPEVDRALWCDPETAREKLNPAQVAFVDRLLERLG</sequence>
<dbReference type="InterPro" id="IPR051325">
    <property type="entry name" value="Nudix_hydrolase_domain"/>
</dbReference>
<dbReference type="InterPro" id="IPR000086">
    <property type="entry name" value="NUDIX_hydrolase_dom"/>
</dbReference>
<reference evidence="4" key="1">
    <citation type="journal article" date="2019" name="Int. J. Syst. Evol. Microbiol.">
        <title>The Global Catalogue of Microorganisms (GCM) 10K type strain sequencing project: providing services to taxonomists for standard genome sequencing and annotation.</title>
        <authorList>
            <consortium name="The Broad Institute Genomics Platform"/>
            <consortium name="The Broad Institute Genome Sequencing Center for Infectious Disease"/>
            <person name="Wu L."/>
            <person name="Ma J."/>
        </authorList>
    </citation>
    <scope>NUCLEOTIDE SEQUENCE [LARGE SCALE GENOMIC DNA]</scope>
    <source>
        <strain evidence="4">WLHS5</strain>
    </source>
</reference>